<protein>
    <submittedName>
        <fullName evidence="2">Methyltransferase domain</fullName>
    </submittedName>
    <submittedName>
        <fullName evidence="3">Mycofactocin oligosaccharide methyltransferase MftM</fullName>
    </submittedName>
</protein>
<accession>A0A023X795</accession>
<dbReference type="STRING" id="42256.RradSPS_2632"/>
<organism evidence="2 4">
    <name type="scientific">Rubrobacter radiotolerans</name>
    <name type="common">Arthrobacter radiotolerans</name>
    <dbReference type="NCBI Taxonomy" id="42256"/>
    <lineage>
        <taxon>Bacteria</taxon>
        <taxon>Bacillati</taxon>
        <taxon>Actinomycetota</taxon>
        <taxon>Rubrobacteria</taxon>
        <taxon>Rubrobacterales</taxon>
        <taxon>Rubrobacteraceae</taxon>
        <taxon>Rubrobacter</taxon>
    </lineage>
</organism>
<dbReference type="OrthoDB" id="3571292at2"/>
<evidence type="ECO:0000313" key="4">
    <source>
        <dbReference type="Proteomes" id="UP000025229"/>
    </source>
</evidence>
<dbReference type="eggNOG" id="COG2226">
    <property type="taxonomic scope" value="Bacteria"/>
</dbReference>
<feature type="domain" description="Methyltransferase type 11" evidence="1">
    <location>
        <begin position="169"/>
        <end position="265"/>
    </location>
</feature>
<sequence>MPFLQTNTGTAETPTLGRALAGARRTHRDGELAVVSEVANPDLRNRLANRLGPPHESAHFAVFSVDGETVVLHRLSPERIDNDLAELVAAELVRPGHVALANAFERCFAGVVLSSGPDPASAWRTFYSNTLRRLESGLVGREVGGPGPVAEFAGIYARARSLLLGFSLLDVGTCFGFFPLLLRRLAPDLRTTALDLSEPLLSLARSFAASENAETSGRFVRGDACALPFGNASFDTVTALHLVEHLPPEAARRALGEMCRVARRRVVVAVPLESEPDPAYGHLQSFERESLLDLAGTTGWRGTFEEYRGGWLVLEPPGAAKNTRHAMHGA</sequence>
<dbReference type="GO" id="GO:0032259">
    <property type="term" value="P:methylation"/>
    <property type="evidence" value="ECO:0007669"/>
    <property type="project" value="UniProtKB-KW"/>
</dbReference>
<dbReference type="PANTHER" id="PTHR43591:SF24">
    <property type="entry name" value="2-METHOXY-6-POLYPRENYL-1,4-BENZOQUINOL METHYLASE, MITOCHONDRIAL"/>
    <property type="match status" value="1"/>
</dbReference>
<reference evidence="2 4" key="1">
    <citation type="submission" date="2014-03" db="EMBL/GenBank/DDBJ databases">
        <title>Complete genome sequence of the Radio-Resistant Rubrobacter radiotolerans RSPS-4.</title>
        <authorList>
            <person name="Egas C.C."/>
            <person name="Barroso C.C."/>
            <person name="Froufe H.J.C."/>
            <person name="Pacheco J.J."/>
            <person name="Albuquerque L.L."/>
            <person name="da Costa M.M.S."/>
        </authorList>
    </citation>
    <scope>NUCLEOTIDE SEQUENCE [LARGE SCALE GENOMIC DNA]</scope>
    <source>
        <strain evidence="2 4">RSPS-4</strain>
    </source>
</reference>
<evidence type="ECO:0000313" key="2">
    <source>
        <dbReference type="EMBL" id="AHY47915.1"/>
    </source>
</evidence>
<proteinExistence type="predicted"/>
<dbReference type="Proteomes" id="UP001281130">
    <property type="component" value="Unassembled WGS sequence"/>
</dbReference>
<dbReference type="RefSeq" id="WP_051589841.1">
    <property type="nucleotide sequence ID" value="NZ_CP007514.1"/>
</dbReference>
<dbReference type="InterPro" id="IPR029063">
    <property type="entry name" value="SAM-dependent_MTases_sf"/>
</dbReference>
<dbReference type="AlphaFoldDB" id="A0A023X795"/>
<name>A0A023X795_RUBRA</name>
<dbReference type="GO" id="GO:0008757">
    <property type="term" value="F:S-adenosylmethionine-dependent methyltransferase activity"/>
    <property type="evidence" value="ECO:0007669"/>
    <property type="project" value="InterPro"/>
</dbReference>
<dbReference type="InterPro" id="IPR013216">
    <property type="entry name" value="Methyltransf_11"/>
</dbReference>
<dbReference type="SUPFAM" id="SSF53335">
    <property type="entry name" value="S-adenosyl-L-methionine-dependent methyltransferases"/>
    <property type="match status" value="1"/>
</dbReference>
<dbReference type="EMBL" id="CP007514">
    <property type="protein sequence ID" value="AHY47915.1"/>
    <property type="molecule type" value="Genomic_DNA"/>
</dbReference>
<dbReference type="Pfam" id="PF08241">
    <property type="entry name" value="Methyltransf_11"/>
    <property type="match status" value="1"/>
</dbReference>
<dbReference type="Proteomes" id="UP000025229">
    <property type="component" value="Chromosome"/>
</dbReference>
<evidence type="ECO:0000313" key="3">
    <source>
        <dbReference type="EMBL" id="MDX5892554.1"/>
    </source>
</evidence>
<reference evidence="3" key="2">
    <citation type="submission" date="2023-11" db="EMBL/GenBank/DDBJ databases">
        <title>MicrobeMod: A computational toolkit for identifying prokaryotic methylation and restriction-modification with nanopore sequencing.</title>
        <authorList>
            <person name="Crits-Christoph A."/>
            <person name="Kang S.C."/>
            <person name="Lee H."/>
            <person name="Ostrov N."/>
        </authorList>
    </citation>
    <scope>NUCLEOTIDE SEQUENCE</scope>
    <source>
        <strain evidence="3">ATCC 51242</strain>
    </source>
</reference>
<dbReference type="Gene3D" id="3.40.50.150">
    <property type="entry name" value="Vaccinia Virus protein VP39"/>
    <property type="match status" value="1"/>
</dbReference>
<keyword evidence="2" id="KW-0489">Methyltransferase</keyword>
<dbReference type="KEGG" id="rrd:RradSPS_2632"/>
<dbReference type="EMBL" id="JAWXXX010000001">
    <property type="protein sequence ID" value="MDX5892554.1"/>
    <property type="molecule type" value="Genomic_DNA"/>
</dbReference>
<keyword evidence="4" id="KW-1185">Reference proteome</keyword>
<dbReference type="HOGENOM" id="CLU_1004282_0_0_11"/>
<evidence type="ECO:0000259" key="1">
    <source>
        <dbReference type="Pfam" id="PF08241"/>
    </source>
</evidence>
<dbReference type="NCBIfam" id="NF041255">
    <property type="entry name" value="mycofact_MftM"/>
    <property type="match status" value="1"/>
</dbReference>
<dbReference type="PANTHER" id="PTHR43591">
    <property type="entry name" value="METHYLTRANSFERASE"/>
    <property type="match status" value="1"/>
</dbReference>
<keyword evidence="2" id="KW-0808">Transferase</keyword>
<gene>
    <name evidence="3" type="primary">mftM</name>
    <name evidence="2" type="ORF">RradSPS_2632</name>
    <name evidence="3" type="ORF">SIL72_00795</name>
</gene>